<sequence>MKRENGWSGAVTSELHVVWSSSSTRRHPRSVRLRLRSTSAPLDPRSAKLTEGNPHHVTVGA</sequence>
<reference evidence="2" key="1">
    <citation type="journal article" name="BMC Genomics">
        <title>Long-read sequencing and de novo genome assembly of marine medaka (Oryzias melastigma).</title>
        <authorList>
            <person name="Liang P."/>
            <person name="Saqib H.S.A."/>
            <person name="Ni X."/>
            <person name="Shen Y."/>
        </authorList>
    </citation>
    <scope>NUCLEOTIDE SEQUENCE</scope>
    <source>
        <strain evidence="2">Bigg-433</strain>
    </source>
</reference>
<proteinExistence type="predicted"/>
<organism evidence="2 3">
    <name type="scientific">Oryzias melastigma</name>
    <name type="common">Marine medaka</name>
    <dbReference type="NCBI Taxonomy" id="30732"/>
    <lineage>
        <taxon>Eukaryota</taxon>
        <taxon>Metazoa</taxon>
        <taxon>Chordata</taxon>
        <taxon>Craniata</taxon>
        <taxon>Vertebrata</taxon>
        <taxon>Euteleostomi</taxon>
        <taxon>Actinopterygii</taxon>
        <taxon>Neopterygii</taxon>
        <taxon>Teleostei</taxon>
        <taxon>Neoteleostei</taxon>
        <taxon>Acanthomorphata</taxon>
        <taxon>Ovalentaria</taxon>
        <taxon>Atherinomorphae</taxon>
        <taxon>Beloniformes</taxon>
        <taxon>Adrianichthyidae</taxon>
        <taxon>Oryziinae</taxon>
        <taxon>Oryzias</taxon>
    </lineage>
</organism>
<protein>
    <submittedName>
        <fullName evidence="2">Uncharacterized protein</fullName>
    </submittedName>
</protein>
<dbReference type="Proteomes" id="UP000646548">
    <property type="component" value="Unassembled WGS sequence"/>
</dbReference>
<feature type="region of interest" description="Disordered" evidence="1">
    <location>
        <begin position="36"/>
        <end position="61"/>
    </location>
</feature>
<gene>
    <name evidence="2" type="ORF">FQA47_002385</name>
</gene>
<dbReference type="AlphaFoldDB" id="A0A834FKC1"/>
<evidence type="ECO:0000313" key="2">
    <source>
        <dbReference type="EMBL" id="KAF6735824.1"/>
    </source>
</evidence>
<accession>A0A834FKC1</accession>
<dbReference type="EMBL" id="WKFB01000100">
    <property type="protein sequence ID" value="KAF6735824.1"/>
    <property type="molecule type" value="Genomic_DNA"/>
</dbReference>
<comment type="caution">
    <text evidence="2">The sequence shown here is derived from an EMBL/GenBank/DDBJ whole genome shotgun (WGS) entry which is preliminary data.</text>
</comment>
<evidence type="ECO:0000313" key="3">
    <source>
        <dbReference type="Proteomes" id="UP000646548"/>
    </source>
</evidence>
<evidence type="ECO:0000256" key="1">
    <source>
        <dbReference type="SAM" id="MobiDB-lite"/>
    </source>
</evidence>
<name>A0A834FKC1_ORYME</name>